<accession>A0A6A4HJ81</accession>
<evidence type="ECO:0000313" key="3">
    <source>
        <dbReference type="Proteomes" id="UP000799118"/>
    </source>
</evidence>
<organism evidence="2 3">
    <name type="scientific">Gymnopus androsaceus JB14</name>
    <dbReference type="NCBI Taxonomy" id="1447944"/>
    <lineage>
        <taxon>Eukaryota</taxon>
        <taxon>Fungi</taxon>
        <taxon>Dikarya</taxon>
        <taxon>Basidiomycota</taxon>
        <taxon>Agaricomycotina</taxon>
        <taxon>Agaricomycetes</taxon>
        <taxon>Agaricomycetidae</taxon>
        <taxon>Agaricales</taxon>
        <taxon>Marasmiineae</taxon>
        <taxon>Omphalotaceae</taxon>
        <taxon>Gymnopus</taxon>
    </lineage>
</organism>
<feature type="compositionally biased region" description="Low complexity" evidence="1">
    <location>
        <begin position="235"/>
        <end position="256"/>
    </location>
</feature>
<name>A0A6A4HJ81_9AGAR</name>
<gene>
    <name evidence="2" type="ORF">BT96DRAFT_996327</name>
</gene>
<feature type="region of interest" description="Disordered" evidence="1">
    <location>
        <begin position="231"/>
        <end position="256"/>
    </location>
</feature>
<reference evidence="2" key="1">
    <citation type="journal article" date="2019" name="Environ. Microbiol.">
        <title>Fungal ecological strategies reflected in gene transcription - a case study of two litter decomposers.</title>
        <authorList>
            <person name="Barbi F."/>
            <person name="Kohler A."/>
            <person name="Barry K."/>
            <person name="Baskaran P."/>
            <person name="Daum C."/>
            <person name="Fauchery L."/>
            <person name="Ihrmark K."/>
            <person name="Kuo A."/>
            <person name="LaButti K."/>
            <person name="Lipzen A."/>
            <person name="Morin E."/>
            <person name="Grigoriev I.V."/>
            <person name="Henrissat B."/>
            <person name="Lindahl B."/>
            <person name="Martin F."/>
        </authorList>
    </citation>
    <scope>NUCLEOTIDE SEQUENCE</scope>
    <source>
        <strain evidence="2">JB14</strain>
    </source>
</reference>
<proteinExistence type="predicted"/>
<evidence type="ECO:0000256" key="1">
    <source>
        <dbReference type="SAM" id="MobiDB-lite"/>
    </source>
</evidence>
<dbReference type="OrthoDB" id="10039049at2759"/>
<dbReference type="AlphaFoldDB" id="A0A6A4HJ81"/>
<protein>
    <submittedName>
        <fullName evidence="2">Uncharacterized protein</fullName>
    </submittedName>
</protein>
<dbReference type="Proteomes" id="UP000799118">
    <property type="component" value="Unassembled WGS sequence"/>
</dbReference>
<keyword evidence="3" id="KW-1185">Reference proteome</keyword>
<feature type="region of interest" description="Disordered" evidence="1">
    <location>
        <begin position="129"/>
        <end position="173"/>
    </location>
</feature>
<feature type="compositionally biased region" description="Low complexity" evidence="1">
    <location>
        <begin position="129"/>
        <end position="150"/>
    </location>
</feature>
<sequence length="256" mass="27622">MIMKVHSYMTINGYLQPISQQSQAILKELRAATETEGGWEHSISVANGSSFTVESSQARTSGGSSPIGTYTPPVIDGAKPLCTLKPIRQVLEGLRGSIREDARRKNFGWLFYNCYHGIDYSSTTVSATSTTSSATSSSSSLDTSTAGSSAPIAGTTYGRASKPDGCQKTTERAARDPEEGCWVVWDWIFRVCTWHLHVSQQAGFAELERSTSTKLLPNSLFDINTNLNSKRVDSSHPGPFSPTPSTFPASLPSTSP</sequence>
<evidence type="ECO:0000313" key="2">
    <source>
        <dbReference type="EMBL" id="KAE9396935.1"/>
    </source>
</evidence>
<dbReference type="EMBL" id="ML769506">
    <property type="protein sequence ID" value="KAE9396935.1"/>
    <property type="molecule type" value="Genomic_DNA"/>
</dbReference>